<protein>
    <submittedName>
        <fullName evidence="1">Uncharacterized protein</fullName>
    </submittedName>
</protein>
<dbReference type="EMBL" id="UPXX01000029">
    <property type="protein sequence ID" value="VBB45013.1"/>
    <property type="molecule type" value="Genomic_DNA"/>
</dbReference>
<proteinExistence type="predicted"/>
<organism evidence="1">
    <name type="scientific">Uncultured Desulfatiglans sp</name>
    <dbReference type="NCBI Taxonomy" id="1748965"/>
    <lineage>
        <taxon>Bacteria</taxon>
        <taxon>Pseudomonadati</taxon>
        <taxon>Thermodesulfobacteriota</taxon>
        <taxon>Desulfobacteria</taxon>
        <taxon>Desulfatiglandales</taxon>
        <taxon>Desulfatiglandaceae</taxon>
        <taxon>Desulfatiglans</taxon>
        <taxon>environmental samples</taxon>
    </lineage>
</organism>
<accession>A0A653AAL7</accession>
<name>A0A653AAL7_UNCDX</name>
<evidence type="ECO:0000313" key="1">
    <source>
        <dbReference type="EMBL" id="VBB45013.1"/>
    </source>
</evidence>
<dbReference type="AlphaFoldDB" id="A0A653AAL7"/>
<gene>
    <name evidence="1" type="ORF">TRIP_B350156</name>
</gene>
<sequence length="24" mass="2555">MSGFMPLGKHLKPVAAFKALGLKI</sequence>
<reference evidence="1" key="1">
    <citation type="submission" date="2018-07" db="EMBL/GenBank/DDBJ databases">
        <authorList>
            <consortium name="Genoscope - CEA"/>
            <person name="William W."/>
        </authorList>
    </citation>
    <scope>NUCLEOTIDE SEQUENCE</scope>
    <source>
        <strain evidence="1">IK1</strain>
    </source>
</reference>